<dbReference type="STRING" id="320771.Cflav_PD6286"/>
<reference evidence="2 3" key="1">
    <citation type="journal article" date="2011" name="J. Bacteriol.">
        <title>Genome sequence of 'Pedosphaera parvula' Ellin514, an aerobic Verrucomicrobial isolate from pasture soil.</title>
        <authorList>
            <person name="Kant R."/>
            <person name="van Passel M.W."/>
            <person name="Sangwan P."/>
            <person name="Palva A."/>
            <person name="Lucas S."/>
            <person name="Copeland A."/>
            <person name="Lapidus A."/>
            <person name="Glavina Del Rio T."/>
            <person name="Dalin E."/>
            <person name="Tice H."/>
            <person name="Bruce D."/>
            <person name="Goodwin L."/>
            <person name="Pitluck S."/>
            <person name="Chertkov O."/>
            <person name="Larimer F.W."/>
            <person name="Land M.L."/>
            <person name="Hauser L."/>
            <person name="Brettin T.S."/>
            <person name="Detter J.C."/>
            <person name="Han S."/>
            <person name="de Vos W.M."/>
            <person name="Janssen P.H."/>
            <person name="Smidt H."/>
        </authorList>
    </citation>
    <scope>NUCLEOTIDE SEQUENCE [LARGE SCALE GENOMIC DNA]</scope>
    <source>
        <strain evidence="2 3">Ellin514</strain>
    </source>
</reference>
<dbReference type="Proteomes" id="UP000003688">
    <property type="component" value="Unassembled WGS sequence"/>
</dbReference>
<sequence>MTLPLLSYVSMVKRTHDGNPRHHARTTTGRQTVPPLPLQWERAGVRENAPRLFVTEVTPTP</sequence>
<organism evidence="2 3">
    <name type="scientific">Pedosphaera parvula (strain Ellin514)</name>
    <dbReference type="NCBI Taxonomy" id="320771"/>
    <lineage>
        <taxon>Bacteria</taxon>
        <taxon>Pseudomonadati</taxon>
        <taxon>Verrucomicrobiota</taxon>
        <taxon>Pedosphaerae</taxon>
        <taxon>Pedosphaerales</taxon>
        <taxon>Pedosphaeraceae</taxon>
        <taxon>Pedosphaera</taxon>
    </lineage>
</organism>
<evidence type="ECO:0000313" key="2">
    <source>
        <dbReference type="EMBL" id="EEF62011.1"/>
    </source>
</evidence>
<dbReference type="RefSeq" id="WP_007413763.1">
    <property type="nucleotide sequence ID" value="NZ_ABOX02000006.1"/>
</dbReference>
<feature type="region of interest" description="Disordered" evidence="1">
    <location>
        <begin position="15"/>
        <end position="34"/>
    </location>
</feature>
<evidence type="ECO:0000313" key="3">
    <source>
        <dbReference type="Proteomes" id="UP000003688"/>
    </source>
</evidence>
<gene>
    <name evidence="2" type="ORF">Cflav_PD6286</name>
</gene>
<dbReference type="EMBL" id="ABOX02000006">
    <property type="protein sequence ID" value="EEF62011.1"/>
    <property type="molecule type" value="Genomic_DNA"/>
</dbReference>
<keyword evidence="3" id="KW-1185">Reference proteome</keyword>
<accession>B9XD65</accession>
<protein>
    <submittedName>
        <fullName evidence="2">Uncharacterized protein</fullName>
    </submittedName>
</protein>
<proteinExistence type="predicted"/>
<evidence type="ECO:0000256" key="1">
    <source>
        <dbReference type="SAM" id="MobiDB-lite"/>
    </source>
</evidence>
<dbReference type="AlphaFoldDB" id="B9XD65"/>
<name>B9XD65_PEDPL</name>
<comment type="caution">
    <text evidence="2">The sequence shown here is derived from an EMBL/GenBank/DDBJ whole genome shotgun (WGS) entry which is preliminary data.</text>
</comment>